<evidence type="ECO:0000313" key="1">
    <source>
        <dbReference type="EMBL" id="RVW16893.1"/>
    </source>
</evidence>
<evidence type="ECO:0008006" key="3">
    <source>
        <dbReference type="Google" id="ProtNLM"/>
    </source>
</evidence>
<dbReference type="Proteomes" id="UP000288805">
    <property type="component" value="Unassembled WGS sequence"/>
</dbReference>
<evidence type="ECO:0000313" key="2">
    <source>
        <dbReference type="Proteomes" id="UP000288805"/>
    </source>
</evidence>
<reference evidence="1 2" key="1">
    <citation type="journal article" date="2018" name="PLoS Genet.">
        <title>Population sequencing reveals clonal diversity and ancestral inbreeding in the grapevine cultivar Chardonnay.</title>
        <authorList>
            <person name="Roach M.J."/>
            <person name="Johnson D.L."/>
            <person name="Bohlmann J."/>
            <person name="van Vuuren H.J."/>
            <person name="Jones S.J."/>
            <person name="Pretorius I.S."/>
            <person name="Schmidt S.A."/>
            <person name="Borneman A.R."/>
        </authorList>
    </citation>
    <scope>NUCLEOTIDE SEQUENCE [LARGE SCALE GENOMIC DNA]</scope>
    <source>
        <strain evidence="2">cv. Chardonnay</strain>
        <tissue evidence="1">Leaf</tissue>
    </source>
</reference>
<dbReference type="EMBL" id="QGNW01002583">
    <property type="protein sequence ID" value="RVW16893.1"/>
    <property type="molecule type" value="Genomic_DNA"/>
</dbReference>
<dbReference type="AlphaFoldDB" id="A0A438C0Z1"/>
<protein>
    <recommendedName>
        <fullName evidence="3">Reverse transcriptase zinc-binding domain-containing protein</fullName>
    </recommendedName>
</protein>
<accession>A0A438C0Z1</accession>
<sequence length="198" mass="21772">MKEGCFGCNLLARSMVKMKGGGALVSEILEDKWCGDEPLCVSFPSLFAIVVSKDAWVADLWNSTVDGVNGFLASLDRVIGTVLKTRKFSVKSLHFALEPDDPLLSRGASFGVLVCHLRWLFCLGGDFGESLNFGSYPEGVFLANGCFLCHLEEETVDPILLHCVKTRILWQLLFALFGVSWALPFSVKETLLGWLGSF</sequence>
<organism evidence="1 2">
    <name type="scientific">Vitis vinifera</name>
    <name type="common">Grape</name>
    <dbReference type="NCBI Taxonomy" id="29760"/>
    <lineage>
        <taxon>Eukaryota</taxon>
        <taxon>Viridiplantae</taxon>
        <taxon>Streptophyta</taxon>
        <taxon>Embryophyta</taxon>
        <taxon>Tracheophyta</taxon>
        <taxon>Spermatophyta</taxon>
        <taxon>Magnoliopsida</taxon>
        <taxon>eudicotyledons</taxon>
        <taxon>Gunneridae</taxon>
        <taxon>Pentapetalae</taxon>
        <taxon>rosids</taxon>
        <taxon>Vitales</taxon>
        <taxon>Vitaceae</taxon>
        <taxon>Viteae</taxon>
        <taxon>Vitis</taxon>
    </lineage>
</organism>
<comment type="caution">
    <text evidence="1">The sequence shown here is derived from an EMBL/GenBank/DDBJ whole genome shotgun (WGS) entry which is preliminary data.</text>
</comment>
<proteinExistence type="predicted"/>
<gene>
    <name evidence="1" type="ORF">CK203_088661</name>
</gene>
<name>A0A438C0Z1_VITVI</name>